<name>A0A1G8VRA1_9GAMM</name>
<dbReference type="AlphaFoldDB" id="A0A1G8VRA1"/>
<evidence type="ECO:0000313" key="1">
    <source>
        <dbReference type="EMBL" id="SDJ67925.1"/>
    </source>
</evidence>
<evidence type="ECO:0008006" key="3">
    <source>
        <dbReference type="Google" id="ProtNLM"/>
    </source>
</evidence>
<keyword evidence="2" id="KW-1185">Reference proteome</keyword>
<proteinExistence type="predicted"/>
<organism evidence="1 2">
    <name type="scientific">Ferrimonas sediminum</name>
    <dbReference type="NCBI Taxonomy" id="718193"/>
    <lineage>
        <taxon>Bacteria</taxon>
        <taxon>Pseudomonadati</taxon>
        <taxon>Pseudomonadota</taxon>
        <taxon>Gammaproteobacteria</taxon>
        <taxon>Alteromonadales</taxon>
        <taxon>Ferrimonadaceae</taxon>
        <taxon>Ferrimonas</taxon>
    </lineage>
</organism>
<dbReference type="Gene3D" id="2.60.120.620">
    <property type="entry name" value="q2cbj1_9rhob like domain"/>
    <property type="match status" value="1"/>
</dbReference>
<protein>
    <recommendedName>
        <fullName evidence="3">Phytanoyl-CoA dioxygenase (PhyH)</fullName>
    </recommendedName>
</protein>
<evidence type="ECO:0000313" key="2">
    <source>
        <dbReference type="Proteomes" id="UP000199527"/>
    </source>
</evidence>
<reference evidence="2" key="1">
    <citation type="submission" date="2016-10" db="EMBL/GenBank/DDBJ databases">
        <authorList>
            <person name="Varghese N."/>
            <person name="Submissions S."/>
        </authorList>
    </citation>
    <scope>NUCLEOTIDE SEQUENCE [LARGE SCALE GENOMIC DNA]</scope>
    <source>
        <strain evidence="2">DSM 23317</strain>
    </source>
</reference>
<dbReference type="SUPFAM" id="SSF51197">
    <property type="entry name" value="Clavaminate synthase-like"/>
    <property type="match status" value="1"/>
</dbReference>
<sequence length="181" mass="20172">MLAVARQLCGLRYIPGTQHGLEPIQTLSEEHGWQLPGVVEQPAQAGDIMIQDMMILHGSQTKRSDGTRRTLYIELRPLEANLTSGAQSDGEEVPSVWRQYYGNPESELPSLMAQMMALKEPPLPALRAYPVAQRLPLPRPMADLNVTVSYWFYFKQRRVFVAVLPSSIVKAAQVMAIEGGL</sequence>
<gene>
    <name evidence="1" type="ORF">SAMN04488540_111123</name>
</gene>
<accession>A0A1G8VRA1</accession>
<dbReference type="Proteomes" id="UP000199527">
    <property type="component" value="Unassembled WGS sequence"/>
</dbReference>
<dbReference type="EMBL" id="FNEM01000011">
    <property type="protein sequence ID" value="SDJ67925.1"/>
    <property type="molecule type" value="Genomic_DNA"/>
</dbReference>